<comment type="caution">
    <text evidence="2">The sequence shown here is derived from an EMBL/GenBank/DDBJ whole genome shotgun (WGS) entry which is preliminary data.</text>
</comment>
<feature type="domain" description="Type I restriction enzyme HindI endonuclease subunit-like C-terminal" evidence="1">
    <location>
        <begin position="1"/>
        <end position="35"/>
    </location>
</feature>
<sequence length="41" mass="4874">MRRKVKRLLRKHGYPPDKQEQAVLTAIEQAERVVKDWARAT</sequence>
<dbReference type="EMBL" id="PVNL01000047">
    <property type="protein sequence ID" value="PRQ07908.1"/>
    <property type="molecule type" value="Genomic_DNA"/>
</dbReference>
<dbReference type="Pfam" id="PF11867">
    <property type="entry name" value="T1RH-like_C"/>
    <property type="match status" value="1"/>
</dbReference>
<gene>
    <name evidence="2" type="ORF">ENSA7_23470</name>
</gene>
<name>A0A2S9YS45_9BACT</name>
<dbReference type="OrthoDB" id="9758243at2"/>
<protein>
    <recommendedName>
        <fullName evidence="1">Type I restriction enzyme HindI endonuclease subunit-like C-terminal domain-containing protein</fullName>
    </recommendedName>
</protein>
<reference evidence="2 3" key="1">
    <citation type="submission" date="2018-03" db="EMBL/GenBank/DDBJ databases">
        <title>Draft Genome Sequences of the Obligatory Marine Myxobacteria Enhygromyxa salina SWB007.</title>
        <authorList>
            <person name="Poehlein A."/>
            <person name="Moghaddam J.A."/>
            <person name="Harms H."/>
            <person name="Alanjari M."/>
            <person name="Koenig G.M."/>
            <person name="Daniel R."/>
            <person name="Schaeberle T.F."/>
        </authorList>
    </citation>
    <scope>NUCLEOTIDE SEQUENCE [LARGE SCALE GENOMIC DNA]</scope>
    <source>
        <strain evidence="2 3">SWB007</strain>
    </source>
</reference>
<accession>A0A2S9YS45</accession>
<evidence type="ECO:0000313" key="3">
    <source>
        <dbReference type="Proteomes" id="UP000238823"/>
    </source>
</evidence>
<dbReference type="Proteomes" id="UP000238823">
    <property type="component" value="Unassembled WGS sequence"/>
</dbReference>
<organism evidence="2 3">
    <name type="scientific">Enhygromyxa salina</name>
    <dbReference type="NCBI Taxonomy" id="215803"/>
    <lineage>
        <taxon>Bacteria</taxon>
        <taxon>Pseudomonadati</taxon>
        <taxon>Myxococcota</taxon>
        <taxon>Polyangia</taxon>
        <taxon>Nannocystales</taxon>
        <taxon>Nannocystaceae</taxon>
        <taxon>Enhygromyxa</taxon>
    </lineage>
</organism>
<proteinExistence type="predicted"/>
<dbReference type="AlphaFoldDB" id="A0A2S9YS45"/>
<dbReference type="InterPro" id="IPR021810">
    <property type="entry name" value="T1RH-like_C"/>
</dbReference>
<evidence type="ECO:0000313" key="2">
    <source>
        <dbReference type="EMBL" id="PRQ07908.1"/>
    </source>
</evidence>
<evidence type="ECO:0000259" key="1">
    <source>
        <dbReference type="Pfam" id="PF11867"/>
    </source>
</evidence>